<reference evidence="1" key="1">
    <citation type="submission" date="2022-06" db="EMBL/GenBank/DDBJ databases">
        <title>Sphingomicrobium sedimins sp. nov., a marine bacterium isolated from tidal flat.</title>
        <authorList>
            <person name="Kim C.-H."/>
            <person name="Yoo Y."/>
            <person name="Kim J.-J."/>
        </authorList>
    </citation>
    <scope>NUCLEOTIDE SEQUENCE</scope>
    <source>
        <strain evidence="1">GRR-S6-50</strain>
    </source>
</reference>
<evidence type="ECO:0008006" key="3">
    <source>
        <dbReference type="Google" id="ProtNLM"/>
    </source>
</evidence>
<gene>
    <name evidence="1" type="ORF">NDO55_05770</name>
</gene>
<dbReference type="RefSeq" id="WP_252113296.1">
    <property type="nucleotide sequence ID" value="NZ_JAMSHT010000001.1"/>
</dbReference>
<evidence type="ECO:0000313" key="2">
    <source>
        <dbReference type="Proteomes" id="UP001155128"/>
    </source>
</evidence>
<protein>
    <recommendedName>
        <fullName evidence="3">DUF2383 domain-containing protein</fullName>
    </recommendedName>
</protein>
<keyword evidence="2" id="KW-1185">Reference proteome</keyword>
<comment type="caution">
    <text evidence="1">The sequence shown here is derived from an EMBL/GenBank/DDBJ whole genome shotgun (WGS) entry which is preliminary data.</text>
</comment>
<dbReference type="Proteomes" id="UP001155128">
    <property type="component" value="Unassembled WGS sequence"/>
</dbReference>
<name>A0A9X2EID9_9SPHN</name>
<dbReference type="EMBL" id="JAMSHT010000001">
    <property type="protein sequence ID" value="MCM8557326.1"/>
    <property type="molecule type" value="Genomic_DNA"/>
</dbReference>
<dbReference type="AlphaFoldDB" id="A0A9X2EID9"/>
<proteinExistence type="predicted"/>
<organism evidence="1 2">
    <name type="scientific">Sphingomicrobium sediminis</name>
    <dbReference type="NCBI Taxonomy" id="2950949"/>
    <lineage>
        <taxon>Bacteria</taxon>
        <taxon>Pseudomonadati</taxon>
        <taxon>Pseudomonadota</taxon>
        <taxon>Alphaproteobacteria</taxon>
        <taxon>Sphingomonadales</taxon>
        <taxon>Sphingomonadaceae</taxon>
        <taxon>Sphingomicrobium</taxon>
    </lineage>
</organism>
<evidence type="ECO:0000313" key="1">
    <source>
        <dbReference type="EMBL" id="MCM8557326.1"/>
    </source>
</evidence>
<accession>A0A9X2EID9</accession>
<sequence length="161" mass="18113">MSNRPDDGKVLTRMRAAVDQTEARIRHVAGQIDNRQLERVLLDCATKRSALGEQIDEAIAEHNGDALEQDNWECCAITEFDACEEANRTGDYSGLLERLADCDQQVETMLSEMMEQSDLSATVRLAVQEALLLLEETIKQLRRIVERSKGHSGEEVLAIRK</sequence>